<dbReference type="EMBL" id="JADCNM010000343">
    <property type="protein sequence ID" value="KAG0448157.1"/>
    <property type="molecule type" value="Genomic_DNA"/>
</dbReference>
<dbReference type="OrthoDB" id="18595at2759"/>
<dbReference type="PANTHER" id="PTHR34955">
    <property type="entry name" value="IGR MOTIF PROTEIN"/>
    <property type="match status" value="1"/>
</dbReference>
<dbReference type="EMBL" id="JADCNL010000342">
    <property type="protein sequence ID" value="KAG0448283.1"/>
    <property type="molecule type" value="Genomic_DNA"/>
</dbReference>
<accession>A0A835U4C0</accession>
<protein>
    <recommendedName>
        <fullName evidence="1">Small ribosomal subunit protein mS41 SAM domain-containing protein</fullName>
    </recommendedName>
</protein>
<evidence type="ECO:0000313" key="4">
    <source>
        <dbReference type="Proteomes" id="UP000636800"/>
    </source>
</evidence>
<proteinExistence type="predicted"/>
<organism evidence="3 4">
    <name type="scientific">Vanilla planifolia</name>
    <name type="common">Vanilla</name>
    <dbReference type="NCBI Taxonomy" id="51239"/>
    <lineage>
        <taxon>Eukaryota</taxon>
        <taxon>Viridiplantae</taxon>
        <taxon>Streptophyta</taxon>
        <taxon>Embryophyta</taxon>
        <taxon>Tracheophyta</taxon>
        <taxon>Spermatophyta</taxon>
        <taxon>Magnoliopsida</taxon>
        <taxon>Liliopsida</taxon>
        <taxon>Asparagales</taxon>
        <taxon>Orchidaceae</taxon>
        <taxon>Vanilloideae</taxon>
        <taxon>Vanilleae</taxon>
        <taxon>Vanilla</taxon>
    </lineage>
</organism>
<evidence type="ECO:0000313" key="3">
    <source>
        <dbReference type="EMBL" id="KAG0448283.1"/>
    </source>
</evidence>
<comment type="caution">
    <text evidence="3">The sequence shown here is derived from an EMBL/GenBank/DDBJ whole genome shotgun (WGS) entry which is preliminary data.</text>
</comment>
<dbReference type="Proteomes" id="UP000636800">
    <property type="component" value="Unassembled WGS sequence"/>
</dbReference>
<dbReference type="InterPro" id="IPR019083">
    <property type="entry name" value="SAM_Ribosomal_mS41"/>
</dbReference>
<evidence type="ECO:0000313" key="5">
    <source>
        <dbReference type="Proteomes" id="UP000639772"/>
    </source>
</evidence>
<dbReference type="PANTHER" id="PTHR34955:SF2">
    <property type="entry name" value="IGR MOTIF PROTEIN"/>
    <property type="match status" value="1"/>
</dbReference>
<evidence type="ECO:0000259" key="1">
    <source>
        <dbReference type="SMART" id="SM01238"/>
    </source>
</evidence>
<reference evidence="4 5" key="1">
    <citation type="journal article" date="2020" name="Nat. Food">
        <title>A phased Vanilla planifolia genome enables genetic improvement of flavour and production.</title>
        <authorList>
            <person name="Hasing T."/>
            <person name="Tang H."/>
            <person name="Brym M."/>
            <person name="Khazi F."/>
            <person name="Huang T."/>
            <person name="Chambers A.H."/>
        </authorList>
    </citation>
    <scope>NUCLEOTIDE SEQUENCE [LARGE SCALE GENOMIC DNA]</scope>
    <source>
        <tissue evidence="3">Leaf</tissue>
    </source>
</reference>
<dbReference type="AlphaFoldDB" id="A0A835U4C0"/>
<dbReference type="SMART" id="SM01238">
    <property type="entry name" value="IGR"/>
    <property type="match status" value="1"/>
</dbReference>
<sequence>MAGFWRHFTAVGRQAVVLLSPPAVRFYRTPPYLVKVGIPDFLNGVGNGVEAHAAKLETEVGDLDKLMVIRTLRLKKLGIPCKHRKLILKFTQKYRMGLWRPRMDLQKN</sequence>
<dbReference type="Proteomes" id="UP000639772">
    <property type="component" value="Unassembled WGS sequence"/>
</dbReference>
<dbReference type="Pfam" id="PF09597">
    <property type="entry name" value="SAM_Ribosomal_mS41"/>
    <property type="match status" value="1"/>
</dbReference>
<gene>
    <name evidence="3" type="ORF">HPP92_027934</name>
    <name evidence="2" type="ORF">HPP92_027970</name>
</gene>
<feature type="domain" description="Small ribosomal subunit protein mS41 SAM" evidence="1">
    <location>
        <begin position="38"/>
        <end position="97"/>
    </location>
</feature>
<keyword evidence="4" id="KW-1185">Reference proteome</keyword>
<evidence type="ECO:0000313" key="2">
    <source>
        <dbReference type="EMBL" id="KAG0448157.1"/>
    </source>
</evidence>
<name>A0A835U4C0_VANPL</name>